<dbReference type="AlphaFoldDB" id="A0A2J8A9P0"/>
<keyword evidence="2" id="KW-1185">Reference proteome</keyword>
<name>A0A2J8A9P0_9CHLO</name>
<feature type="non-terminal residue" evidence="1">
    <location>
        <position position="66"/>
    </location>
</feature>
<comment type="caution">
    <text evidence="1">The sequence shown here is derived from an EMBL/GenBank/DDBJ whole genome shotgun (WGS) entry which is preliminary data.</text>
</comment>
<accession>A0A2J8A9P0</accession>
<sequence>MAALDMSGIAAALQDAADLTKVKQDEALQEIEESLTKTDSKVAERVVDILKDISETTKVTAAKGTA</sequence>
<dbReference type="OrthoDB" id="10670928at2759"/>
<proteinExistence type="predicted"/>
<reference evidence="1 2" key="1">
    <citation type="journal article" date="2017" name="Mol. Biol. Evol.">
        <title>The 4-celled Tetrabaena socialis nuclear genome reveals the essential components for genetic control of cell number at the origin of multicellularity in the volvocine lineage.</title>
        <authorList>
            <person name="Featherston J."/>
            <person name="Arakaki Y."/>
            <person name="Hanschen E.R."/>
            <person name="Ferris P.J."/>
            <person name="Michod R.E."/>
            <person name="Olson B.J.S.C."/>
            <person name="Nozaki H."/>
            <person name="Durand P.M."/>
        </authorList>
    </citation>
    <scope>NUCLEOTIDE SEQUENCE [LARGE SCALE GENOMIC DNA]</scope>
    <source>
        <strain evidence="1 2">NIES-571</strain>
    </source>
</reference>
<evidence type="ECO:0000313" key="2">
    <source>
        <dbReference type="Proteomes" id="UP000236333"/>
    </source>
</evidence>
<evidence type="ECO:0000313" key="1">
    <source>
        <dbReference type="EMBL" id="PNH09215.1"/>
    </source>
</evidence>
<dbReference type="EMBL" id="PGGS01000099">
    <property type="protein sequence ID" value="PNH09215.1"/>
    <property type="molecule type" value="Genomic_DNA"/>
</dbReference>
<gene>
    <name evidence="1" type="ORF">TSOC_004186</name>
</gene>
<protein>
    <submittedName>
        <fullName evidence="1">Uncharacterized protein</fullName>
    </submittedName>
</protein>
<dbReference type="Proteomes" id="UP000236333">
    <property type="component" value="Unassembled WGS sequence"/>
</dbReference>
<organism evidence="1 2">
    <name type="scientific">Tetrabaena socialis</name>
    <dbReference type="NCBI Taxonomy" id="47790"/>
    <lineage>
        <taxon>Eukaryota</taxon>
        <taxon>Viridiplantae</taxon>
        <taxon>Chlorophyta</taxon>
        <taxon>core chlorophytes</taxon>
        <taxon>Chlorophyceae</taxon>
        <taxon>CS clade</taxon>
        <taxon>Chlamydomonadales</taxon>
        <taxon>Tetrabaenaceae</taxon>
        <taxon>Tetrabaena</taxon>
    </lineage>
</organism>